<evidence type="ECO:0000313" key="2">
    <source>
        <dbReference type="Proteomes" id="UP000789702"/>
    </source>
</evidence>
<comment type="caution">
    <text evidence="1">The sequence shown here is derived from an EMBL/GenBank/DDBJ whole genome shotgun (WGS) entry which is preliminary data.</text>
</comment>
<sequence>MFGLKLNTIRKHIDNIFRKKTCHFSRIKLQLELNCKFSEPGYYHGQGFAKLRKGKQLEIGYYNSNTKEDLKDEEVQTNPYEIATEEVLKGENIDKVITKYISYTGTEKSKLCKDLFLRIYEKDDIKQFEEYNNEEFNYNCNSIDTNGKRDIICIFEKGNKQDFNNQIFDIEFNKRTTLEQAKEVTTDLGADRIILYDPATGLYYWRQNWTNEINKYSTTKNINDITDQIMTNIPKSKPGE</sequence>
<organism evidence="1 2">
    <name type="scientific">Dentiscutata heterogama</name>
    <dbReference type="NCBI Taxonomy" id="1316150"/>
    <lineage>
        <taxon>Eukaryota</taxon>
        <taxon>Fungi</taxon>
        <taxon>Fungi incertae sedis</taxon>
        <taxon>Mucoromycota</taxon>
        <taxon>Glomeromycotina</taxon>
        <taxon>Glomeromycetes</taxon>
        <taxon>Diversisporales</taxon>
        <taxon>Gigasporaceae</taxon>
        <taxon>Dentiscutata</taxon>
    </lineage>
</organism>
<reference evidence="1" key="1">
    <citation type="submission" date="2021-06" db="EMBL/GenBank/DDBJ databases">
        <authorList>
            <person name="Kallberg Y."/>
            <person name="Tangrot J."/>
            <person name="Rosling A."/>
        </authorList>
    </citation>
    <scope>NUCLEOTIDE SEQUENCE</scope>
    <source>
        <strain evidence="1">IL203A</strain>
    </source>
</reference>
<accession>A0ACA9LTK6</accession>
<name>A0ACA9LTK6_9GLOM</name>
<gene>
    <name evidence="1" type="ORF">DHETER_LOCUS5171</name>
</gene>
<proteinExistence type="predicted"/>
<evidence type="ECO:0000313" key="1">
    <source>
        <dbReference type="EMBL" id="CAG8549685.1"/>
    </source>
</evidence>
<dbReference type="EMBL" id="CAJVPU010005568">
    <property type="protein sequence ID" value="CAG8549685.1"/>
    <property type="molecule type" value="Genomic_DNA"/>
</dbReference>
<protein>
    <submittedName>
        <fullName evidence="1">14090_t:CDS:1</fullName>
    </submittedName>
</protein>
<dbReference type="Proteomes" id="UP000789702">
    <property type="component" value="Unassembled WGS sequence"/>
</dbReference>
<keyword evidence="2" id="KW-1185">Reference proteome</keyword>